<evidence type="ECO:0000313" key="3">
    <source>
        <dbReference type="EMBL" id="GGB55655.1"/>
    </source>
</evidence>
<feature type="transmembrane region" description="Helical" evidence="1">
    <location>
        <begin position="370"/>
        <end position="389"/>
    </location>
</feature>
<dbReference type="Proteomes" id="UP000621492">
    <property type="component" value="Unassembled WGS sequence"/>
</dbReference>
<dbReference type="PIRSF" id="PIRSF026631">
    <property type="entry name" value="UCP026631"/>
    <property type="match status" value="1"/>
</dbReference>
<feature type="transmembrane region" description="Helical" evidence="1">
    <location>
        <begin position="395"/>
        <end position="412"/>
    </location>
</feature>
<organism evidence="3 4">
    <name type="scientific">Lentibacillus populi</name>
    <dbReference type="NCBI Taxonomy" id="1827502"/>
    <lineage>
        <taxon>Bacteria</taxon>
        <taxon>Bacillati</taxon>
        <taxon>Bacillota</taxon>
        <taxon>Bacilli</taxon>
        <taxon>Bacillales</taxon>
        <taxon>Bacillaceae</taxon>
        <taxon>Lentibacillus</taxon>
    </lineage>
</organism>
<dbReference type="EMBL" id="BMJD01000040">
    <property type="protein sequence ID" value="GGB55655.1"/>
    <property type="molecule type" value="Genomic_DNA"/>
</dbReference>
<sequence length="505" mass="59118">MQPKRMHPMKIIFSFINTLKNSFVFIIYLFVIHFRDVSTFIKLGRIVFLAFLVYRLVSLIIEWWKTTYEIKNGSIHIYSGWFTKTDNRVPLDRIQNVQLSTPFYYRIFNLTVLSLQTSATDKEASVKFEAIKKEEAKRIEQQLDSYWEGNFEHEQIVVEHEDETKEPELLQSSEVMERMENTGDRRTVHFNPTRSDLIRASFLSLSFLGLIPILATIYHEIDDVINLDEQAKGFLALLMNSWLVMGVAIVLFVIIAIAFGMIRTFLKYGKYEIASDEERIYISSGILSEKAFSIRKENVQAIQMTQTPLKKVVGLMEIRLVSAGSDDEDSEEINSLYPFLPTDKANRLIAELLPTFKIQENMNKLPQTALLMRMLRMPWVCITVTVLIFWLKPNLWYVSPILFVLTYMGRIFDYRNTRYVINGEFIQFKTGGLWSALFLTNRRKVIEVEVERSILQKRFGLASISTINRTKPVHLEQLKDIPVDASRQFISWYRDRRNEIKVECE</sequence>
<reference evidence="3" key="2">
    <citation type="submission" date="2020-09" db="EMBL/GenBank/DDBJ databases">
        <authorList>
            <person name="Sun Q."/>
            <person name="Zhou Y."/>
        </authorList>
    </citation>
    <scope>NUCLEOTIDE SEQUENCE</scope>
    <source>
        <strain evidence="3">CGMCC 1.15454</strain>
    </source>
</reference>
<feature type="transmembrane region" description="Helical" evidence="1">
    <location>
        <begin position="12"/>
        <end position="34"/>
    </location>
</feature>
<evidence type="ECO:0000256" key="1">
    <source>
        <dbReference type="SAM" id="Phobius"/>
    </source>
</evidence>
<dbReference type="Pfam" id="PF03703">
    <property type="entry name" value="bPH_2"/>
    <property type="match status" value="3"/>
</dbReference>
<feature type="domain" description="YdbS-like PH" evidence="2">
    <location>
        <begin position="273"/>
        <end position="350"/>
    </location>
</feature>
<dbReference type="InterPro" id="IPR014529">
    <property type="entry name" value="UCP026631"/>
</dbReference>
<dbReference type="PANTHER" id="PTHR34473">
    <property type="entry name" value="UPF0699 TRANSMEMBRANE PROTEIN YDBS"/>
    <property type="match status" value="1"/>
</dbReference>
<keyword evidence="1" id="KW-0472">Membrane</keyword>
<comment type="caution">
    <text evidence="3">The sequence shown here is derived from an EMBL/GenBank/DDBJ whole genome shotgun (WGS) entry which is preliminary data.</text>
</comment>
<dbReference type="InterPro" id="IPR005182">
    <property type="entry name" value="YdbS-like_PH"/>
</dbReference>
<proteinExistence type="predicted"/>
<dbReference type="RefSeq" id="WP_088051058.1">
    <property type="nucleotide sequence ID" value="NZ_BMJD01000040.1"/>
</dbReference>
<keyword evidence="1 3" id="KW-0812">Transmembrane</keyword>
<feature type="transmembrane region" description="Helical" evidence="1">
    <location>
        <begin position="202"/>
        <end position="221"/>
    </location>
</feature>
<name>A0A9W5U0H3_9BACI</name>
<dbReference type="PANTHER" id="PTHR34473:SF2">
    <property type="entry name" value="UPF0699 TRANSMEMBRANE PROTEIN YDBT"/>
    <property type="match status" value="1"/>
</dbReference>
<feature type="transmembrane region" description="Helical" evidence="1">
    <location>
        <begin position="241"/>
        <end position="262"/>
    </location>
</feature>
<feature type="transmembrane region" description="Helical" evidence="1">
    <location>
        <begin position="46"/>
        <end position="64"/>
    </location>
</feature>
<gene>
    <name evidence="3" type="primary">ydbT</name>
    <name evidence="3" type="ORF">GCM10011409_36640</name>
</gene>
<evidence type="ECO:0000313" key="4">
    <source>
        <dbReference type="Proteomes" id="UP000621492"/>
    </source>
</evidence>
<keyword evidence="4" id="KW-1185">Reference proteome</keyword>
<feature type="domain" description="YdbS-like PH" evidence="2">
    <location>
        <begin position="414"/>
        <end position="492"/>
    </location>
</feature>
<evidence type="ECO:0000259" key="2">
    <source>
        <dbReference type="Pfam" id="PF03703"/>
    </source>
</evidence>
<keyword evidence="1" id="KW-1133">Transmembrane helix</keyword>
<dbReference type="AlphaFoldDB" id="A0A9W5U0H3"/>
<accession>A0A9W5U0H3</accession>
<feature type="domain" description="YdbS-like PH" evidence="2">
    <location>
        <begin position="63"/>
        <end position="143"/>
    </location>
</feature>
<protein>
    <submittedName>
        <fullName evidence="3">UPF0699 transmembrane protein YdbT</fullName>
    </submittedName>
</protein>
<reference evidence="3" key="1">
    <citation type="journal article" date="2014" name="Int. J. Syst. Evol. Microbiol.">
        <title>Complete genome sequence of Corynebacterium casei LMG S-19264T (=DSM 44701T), isolated from a smear-ripened cheese.</title>
        <authorList>
            <consortium name="US DOE Joint Genome Institute (JGI-PGF)"/>
            <person name="Walter F."/>
            <person name="Albersmeier A."/>
            <person name="Kalinowski J."/>
            <person name="Ruckert C."/>
        </authorList>
    </citation>
    <scope>NUCLEOTIDE SEQUENCE</scope>
    <source>
        <strain evidence="3">CGMCC 1.15454</strain>
    </source>
</reference>